<proteinExistence type="inferred from homology"/>
<evidence type="ECO:0000313" key="10">
    <source>
        <dbReference type="Proteomes" id="UP000095576"/>
    </source>
</evidence>
<dbReference type="Gene3D" id="2.60.120.260">
    <property type="entry name" value="Galactose-binding domain-like"/>
    <property type="match status" value="1"/>
</dbReference>
<name>A0A174T1Y8_BACT4</name>
<dbReference type="PROSITE" id="PS51257">
    <property type="entry name" value="PROKAR_LIPOPROTEIN"/>
    <property type="match status" value="1"/>
</dbReference>
<evidence type="ECO:0000313" key="9">
    <source>
        <dbReference type="EMBL" id="CUQ03993.1"/>
    </source>
</evidence>
<evidence type="ECO:0000256" key="6">
    <source>
        <dbReference type="PIRSR" id="PIRSR606710-1"/>
    </source>
</evidence>
<reference evidence="9 10" key="1">
    <citation type="submission" date="2015-09" db="EMBL/GenBank/DDBJ databases">
        <authorList>
            <consortium name="Pathogen Informatics"/>
        </authorList>
    </citation>
    <scope>NUCLEOTIDE SEQUENCE [LARGE SCALE GENOMIC DNA]</scope>
    <source>
        <strain evidence="9 10">2789STDY5834899</strain>
    </source>
</reference>
<evidence type="ECO:0000256" key="3">
    <source>
        <dbReference type="ARBA" id="ARBA00022801"/>
    </source>
</evidence>
<dbReference type="GO" id="GO:0046556">
    <property type="term" value="F:alpha-L-arabinofuranosidase activity"/>
    <property type="evidence" value="ECO:0007669"/>
    <property type="project" value="UniProtKB-EC"/>
</dbReference>
<dbReference type="Pfam" id="PF04616">
    <property type="entry name" value="Glyco_hydro_43"/>
    <property type="match status" value="1"/>
</dbReference>
<evidence type="ECO:0000256" key="5">
    <source>
        <dbReference type="ARBA" id="ARBA00023295"/>
    </source>
</evidence>
<dbReference type="SUPFAM" id="SSF75005">
    <property type="entry name" value="Arabinanase/levansucrase/invertase"/>
    <property type="match status" value="1"/>
</dbReference>
<dbReference type="InterPro" id="IPR023296">
    <property type="entry name" value="Glyco_hydro_beta-prop_sf"/>
</dbReference>
<dbReference type="CDD" id="cd18608">
    <property type="entry name" value="GH43_F5-8_typeC-like"/>
    <property type="match status" value="1"/>
</dbReference>
<organism evidence="9 10">
    <name type="scientific">Bacteroides thetaiotaomicron</name>
    <dbReference type="NCBI Taxonomy" id="818"/>
    <lineage>
        <taxon>Bacteria</taxon>
        <taxon>Pseudomonadati</taxon>
        <taxon>Bacteroidota</taxon>
        <taxon>Bacteroidia</taxon>
        <taxon>Bacteroidales</taxon>
        <taxon>Bacteroidaceae</taxon>
        <taxon>Bacteroides</taxon>
    </lineage>
</organism>
<evidence type="ECO:0000256" key="1">
    <source>
        <dbReference type="ARBA" id="ARBA00009865"/>
    </source>
</evidence>
<keyword evidence="2" id="KW-0858">Xylan degradation</keyword>
<dbReference type="EC" id="3.2.1.55" evidence="9"/>
<dbReference type="AlphaFoldDB" id="A0A174T1Y8"/>
<evidence type="ECO:0000256" key="7">
    <source>
        <dbReference type="PIRSR" id="PIRSR606710-2"/>
    </source>
</evidence>
<dbReference type="PANTHER" id="PTHR43772:SF2">
    <property type="entry name" value="PUTATIVE (AFU_ORTHOLOGUE AFUA_2G04480)-RELATED"/>
    <property type="match status" value="1"/>
</dbReference>
<dbReference type="InterPro" id="IPR006710">
    <property type="entry name" value="Glyco_hydro_43"/>
</dbReference>
<keyword evidence="3 8" id="KW-0378">Hydrolase</keyword>
<feature type="active site" description="Proton donor" evidence="6">
    <location>
        <position position="209"/>
    </location>
</feature>
<protein>
    <submittedName>
        <fullName evidence="9">Glycoside hydrolase</fullName>
        <ecNumber evidence="9">3.2.1.55</ecNumber>
    </submittedName>
</protein>
<dbReference type="InterPro" id="IPR008979">
    <property type="entry name" value="Galactose-bd-like_sf"/>
</dbReference>
<dbReference type="InterPro" id="IPR052176">
    <property type="entry name" value="Glycosyl_Hydrlase_43_Enz"/>
</dbReference>
<sequence length="462" mass="53094">MTLKTRIYLLCSFLLVGCNQPKEKVETQMTEINNPILPGYFADPSLVQYEGKFYLYATVDPWGADFLPCWVSEDFRNWTFHRLNWPTKAACTSALSHKNMVWAPSVIQKGDMFYMYVSVGSEVWCGKAAHPLGPWENVLGDKPMISFDTTRYYHVIDAEAFIDDDGKAYLYWGSGWGWTNGHCFGARLNDDMASFATEPVEVTPAHYFEAPYMLKHNGKYYLTYSEGKTIDDTYKVCYAVGDHPFGTFEEAGNSPILTTNKELKVYGPGHHTLFTYDNKTYMLYHRHRWPFLNDGSAFRQTCLSELTFNDPENEINNIVPHHAQLFPDLNKDDRQFIKVDEILSSSERNKDFMAKNVLDGSYATRWEATDGEEDSYLSAIFEDSAYIDTMEIRFEYPWKRYFIKVETADDKNNWVAVADHTAEGIEGSPVHIPISKVCKSVKISFLNKPGVAKPSVWELLFY</sequence>
<evidence type="ECO:0000256" key="8">
    <source>
        <dbReference type="RuleBase" id="RU361187"/>
    </source>
</evidence>
<keyword evidence="5 8" id="KW-0326">Glycosidase</keyword>
<comment type="similarity">
    <text evidence="1 8">Belongs to the glycosyl hydrolase 43 family.</text>
</comment>
<dbReference type="GO" id="GO:0045493">
    <property type="term" value="P:xylan catabolic process"/>
    <property type="evidence" value="ECO:0007669"/>
    <property type="project" value="UniProtKB-KW"/>
</dbReference>
<dbReference type="EMBL" id="CZAP01000020">
    <property type="protein sequence ID" value="CUQ03993.1"/>
    <property type="molecule type" value="Genomic_DNA"/>
</dbReference>
<dbReference type="Gene3D" id="2.115.10.20">
    <property type="entry name" value="Glycosyl hydrolase domain, family 43"/>
    <property type="match status" value="1"/>
</dbReference>
<feature type="active site" description="Proton acceptor" evidence="6">
    <location>
        <position position="43"/>
    </location>
</feature>
<evidence type="ECO:0000256" key="4">
    <source>
        <dbReference type="ARBA" id="ARBA00023277"/>
    </source>
</evidence>
<gene>
    <name evidence="9" type="primary">xynD_5</name>
    <name evidence="9" type="ORF">ERS852511_04097</name>
</gene>
<dbReference type="SUPFAM" id="SSF49785">
    <property type="entry name" value="Galactose-binding domain-like"/>
    <property type="match status" value="1"/>
</dbReference>
<feature type="site" description="Important for catalytic activity, responsible for pKa modulation of the active site Glu and correct orientation of both the proton donor and substrate" evidence="7">
    <location>
        <position position="157"/>
    </location>
</feature>
<evidence type="ECO:0000256" key="2">
    <source>
        <dbReference type="ARBA" id="ARBA00022651"/>
    </source>
</evidence>
<keyword evidence="4" id="KW-0119">Carbohydrate metabolism</keyword>
<dbReference type="PANTHER" id="PTHR43772">
    <property type="entry name" value="ENDO-1,4-BETA-XYLANASE"/>
    <property type="match status" value="1"/>
</dbReference>
<keyword evidence="2" id="KW-0624">Polysaccharide degradation</keyword>
<dbReference type="Proteomes" id="UP000095576">
    <property type="component" value="Unassembled WGS sequence"/>
</dbReference>
<accession>A0A174T1Y8</accession>